<proteinExistence type="predicted"/>
<accession>A0A9W7B089</accession>
<dbReference type="AlphaFoldDB" id="A0A9W7B089"/>
<dbReference type="PANTHER" id="PTHR35706:SF1">
    <property type="entry name" value="EMBRYOGENESIS-LIKE PROTEIN"/>
    <property type="match status" value="1"/>
</dbReference>
<evidence type="ECO:0000313" key="1">
    <source>
        <dbReference type="EMBL" id="GMH81404.1"/>
    </source>
</evidence>
<name>A0A9W7B089_9STRA</name>
<gene>
    <name evidence="1" type="ORF">TrST_g1954</name>
</gene>
<comment type="caution">
    <text evidence="1">The sequence shown here is derived from an EMBL/GenBank/DDBJ whole genome shotgun (WGS) entry which is preliminary data.</text>
</comment>
<organism evidence="1 2">
    <name type="scientific">Triparma strigata</name>
    <dbReference type="NCBI Taxonomy" id="1606541"/>
    <lineage>
        <taxon>Eukaryota</taxon>
        <taxon>Sar</taxon>
        <taxon>Stramenopiles</taxon>
        <taxon>Ochrophyta</taxon>
        <taxon>Bolidophyceae</taxon>
        <taxon>Parmales</taxon>
        <taxon>Triparmaceae</taxon>
        <taxon>Triparma</taxon>
    </lineage>
</organism>
<dbReference type="EMBL" id="BRXY01000256">
    <property type="protein sequence ID" value="GMH81404.1"/>
    <property type="molecule type" value="Genomic_DNA"/>
</dbReference>
<dbReference type="Proteomes" id="UP001165085">
    <property type="component" value="Unassembled WGS sequence"/>
</dbReference>
<dbReference type="InterPro" id="IPR053325">
    <property type="entry name" value="H3-Acetyl_Activator"/>
</dbReference>
<keyword evidence="2" id="KW-1185">Reference proteome</keyword>
<dbReference type="PANTHER" id="PTHR35706">
    <property type="entry name" value="F14O23.11 PROTEIN"/>
    <property type="match status" value="1"/>
</dbReference>
<protein>
    <submittedName>
        <fullName evidence="1">Uncharacterized protein</fullName>
    </submittedName>
</protein>
<dbReference type="OrthoDB" id="273230at2759"/>
<reference evidence="2" key="1">
    <citation type="journal article" date="2023" name="Commun. Biol.">
        <title>Genome analysis of Parmales, the sister group of diatoms, reveals the evolutionary specialization of diatoms from phago-mixotrophs to photoautotrophs.</title>
        <authorList>
            <person name="Ban H."/>
            <person name="Sato S."/>
            <person name="Yoshikawa S."/>
            <person name="Yamada K."/>
            <person name="Nakamura Y."/>
            <person name="Ichinomiya M."/>
            <person name="Sato N."/>
            <person name="Blanc-Mathieu R."/>
            <person name="Endo H."/>
            <person name="Kuwata A."/>
            <person name="Ogata H."/>
        </authorList>
    </citation>
    <scope>NUCLEOTIDE SEQUENCE [LARGE SCALE GENOMIC DNA]</scope>
    <source>
        <strain evidence="2">NIES 3701</strain>
    </source>
</reference>
<evidence type="ECO:0000313" key="2">
    <source>
        <dbReference type="Proteomes" id="UP001165085"/>
    </source>
</evidence>
<sequence length="115" mass="13160">MRLKHVTSGLKGHLRVVRCFSKMPDDDLRRRLDEFQDLFVEARLCIEDANDSMETTYFDEEAEAAKEAVDEAVKMFEGIVKDLEDMEQKNSVLRGNGLKVEQLKGELQLMLTGGH</sequence>